<protein>
    <submittedName>
        <fullName evidence="11">Multifunctional beta-oxidation protein</fullName>
    </submittedName>
</protein>
<dbReference type="Gene3D" id="3.40.50.720">
    <property type="entry name" value="NAD(P)-binding Rossmann-like Domain"/>
    <property type="match status" value="2"/>
</dbReference>
<evidence type="ECO:0000256" key="7">
    <source>
        <dbReference type="ARBA" id="ARBA00023098"/>
    </source>
</evidence>
<dbReference type="InterPro" id="IPR029069">
    <property type="entry name" value="HotDog_dom_sf"/>
</dbReference>
<keyword evidence="5" id="KW-0521">NADP</keyword>
<evidence type="ECO:0000256" key="8">
    <source>
        <dbReference type="ARBA" id="ARBA00023140"/>
    </source>
</evidence>
<comment type="similarity">
    <text evidence="3">Belongs to the short-chain dehydrogenases/reductases (SDR) family.</text>
</comment>
<dbReference type="InterPro" id="IPR036291">
    <property type="entry name" value="NAD(P)-bd_dom_sf"/>
</dbReference>
<reference evidence="11" key="1">
    <citation type="submission" date="2023-06" db="EMBL/GenBank/DDBJ databases">
        <authorList>
            <consortium name="Lawrence Berkeley National Laboratory"/>
            <person name="Ahrendt S."/>
            <person name="Sahu N."/>
            <person name="Indic B."/>
            <person name="Wong-Bajracharya J."/>
            <person name="Merenyi Z."/>
            <person name="Ke H.-M."/>
            <person name="Monk M."/>
            <person name="Kocsube S."/>
            <person name="Drula E."/>
            <person name="Lipzen A."/>
            <person name="Balint B."/>
            <person name="Henrissat B."/>
            <person name="Andreopoulos B."/>
            <person name="Martin F.M."/>
            <person name="Harder C.B."/>
            <person name="Rigling D."/>
            <person name="Ford K.L."/>
            <person name="Foster G.D."/>
            <person name="Pangilinan J."/>
            <person name="Papanicolaou A."/>
            <person name="Barry K."/>
            <person name="LaButti K."/>
            <person name="Viragh M."/>
            <person name="Koriabine M."/>
            <person name="Yan M."/>
            <person name="Riley R."/>
            <person name="Champramary S."/>
            <person name="Plett K.L."/>
            <person name="Tsai I.J."/>
            <person name="Slot J."/>
            <person name="Sipos G."/>
            <person name="Plett J."/>
            <person name="Nagy L.G."/>
            <person name="Grigoriev I.V."/>
        </authorList>
    </citation>
    <scope>NUCLEOTIDE SEQUENCE</scope>
    <source>
        <strain evidence="11">HWK02</strain>
    </source>
</reference>
<dbReference type="CDD" id="cd03448">
    <property type="entry name" value="HDE_HSD"/>
    <property type="match status" value="1"/>
</dbReference>
<dbReference type="Pfam" id="PF22622">
    <property type="entry name" value="MFE-2_hydrat-2_N"/>
    <property type="match status" value="1"/>
</dbReference>
<evidence type="ECO:0000313" key="11">
    <source>
        <dbReference type="EMBL" id="KAK0500517.1"/>
    </source>
</evidence>
<dbReference type="PRINTS" id="PR00080">
    <property type="entry name" value="SDRFAMILY"/>
</dbReference>
<evidence type="ECO:0000256" key="9">
    <source>
        <dbReference type="ARBA" id="ARBA00023239"/>
    </source>
</evidence>
<evidence type="ECO:0000256" key="4">
    <source>
        <dbReference type="ARBA" id="ARBA00022832"/>
    </source>
</evidence>
<comment type="pathway">
    <text evidence="2">Lipid metabolism; fatty acid beta-oxidation.</text>
</comment>
<dbReference type="InterPro" id="IPR051687">
    <property type="entry name" value="Peroxisomal_Beta-Oxidation"/>
</dbReference>
<evidence type="ECO:0000256" key="2">
    <source>
        <dbReference type="ARBA" id="ARBA00005005"/>
    </source>
</evidence>
<dbReference type="Gene3D" id="3.10.129.10">
    <property type="entry name" value="Hotdog Thioesterase"/>
    <property type="match status" value="1"/>
</dbReference>
<dbReference type="GO" id="GO:0016491">
    <property type="term" value="F:oxidoreductase activity"/>
    <property type="evidence" value="ECO:0007669"/>
    <property type="project" value="UniProtKB-KW"/>
</dbReference>
<feature type="domain" description="Ketoreductase" evidence="10">
    <location>
        <begin position="8"/>
        <end position="197"/>
    </location>
</feature>
<sequence length="972" mass="104140">MPLSFKGHTVVITGAGGGLGKAYSLFFASRGAKIVVNDFNASAAQKVVDEIVKAGGKAVANTSSVADGAAVIKTAVDAFGGVTILINNAGILRDKAFKNMTDKEWDQIMEVHLKGAFACTKAAWPIFRKQKFGRVVNTASAAGIYGKWLDQSMGERNFGQANYSAAKMGLIGFTKTLAREGAKYGIKAIAIAPMAASPMTETIMPPEMLAKLGPEFVPPFVAAVCHPEGPDASGRVFELGAGFIAEVRWERSDGAVFKTDASFTPSANPTRSKHDGTRLWTFQNLISGSSPIIPTSVPDVDAEGKLALAAKLPQNPQSKPEVRFDGQTAIITGAGAGLGRIYALMYGKLGANVVVNDVSQKGANSVVEEVIKAGGKAIAAVCSAEDGDTIVKVALEKFGGVHVLVANAGVLRDKSFQAMTEQEWDLVLAVHLRGTFKCAKAVWPIFQKQTYGRIVTTCSQVGIYGNFGQANYSTAKAGIMSLTKTLAFEGRKYNIFANVIAPSAGTAMTATVWPQEMVDAFKPDFIAPLVGYLTSKDNEETSGSLFEVLGGWAAQTRWQRSGGYGFPSNTPYTPEDVVAKWENITVFDERATYPTTTADAMQKVVENFDNNGSAKAKLIVIAALYPSFKHKLCESEAGHSSARFHVIVVNLSPHHGSGFVIAVCSVTTMVNFLDPNPFADPEDADIVVEAKKMIVEPTEYSYTERDVILYNLGVGATEKELKWTFEGDEDFSAIPTFGVIPQFLASSGFPSDWLPDYNPAKLLHGEQFLSIKAPIPTSGELITRVRLLEALDKGKAAAVTTINETRDKNTGALIFENQSTVFIRGSGGFGGKRVRKDRGAATAANAIPKRAPDAILEEKTVPTQAALYRLSGDTNPLHILPEFAAMGGFDRPILHGLCSMGISGKHVFKTFGPFKDIKVRFAGVVYPGETLVTLMWKEEPKVVFLTKVKERDSVVLASAGVTLADTSERAKL</sequence>
<evidence type="ECO:0000256" key="1">
    <source>
        <dbReference type="ARBA" id="ARBA00004275"/>
    </source>
</evidence>
<dbReference type="SMART" id="SM00822">
    <property type="entry name" value="PKS_KR"/>
    <property type="match status" value="1"/>
</dbReference>
<dbReference type="CDD" id="cd05353">
    <property type="entry name" value="hydroxyacyl-CoA-like_DH_SDR_c-like"/>
    <property type="match status" value="2"/>
</dbReference>
<dbReference type="Gene3D" id="1.10.287.4290">
    <property type="match status" value="2"/>
</dbReference>
<dbReference type="GO" id="GO:0004300">
    <property type="term" value="F:enoyl-CoA hydratase activity"/>
    <property type="evidence" value="ECO:0007669"/>
    <property type="project" value="UniProtKB-ARBA"/>
</dbReference>
<evidence type="ECO:0000256" key="6">
    <source>
        <dbReference type="ARBA" id="ARBA00023002"/>
    </source>
</evidence>
<keyword evidence="12" id="KW-1185">Reference proteome</keyword>
<dbReference type="PANTHER" id="PTHR45024">
    <property type="entry name" value="DEHYDROGENASES, SHORT CHAIN"/>
    <property type="match status" value="1"/>
</dbReference>
<dbReference type="AlphaFoldDB" id="A0AA39URQ3"/>
<dbReference type="InterPro" id="IPR002347">
    <property type="entry name" value="SDR_fam"/>
</dbReference>
<evidence type="ECO:0000256" key="5">
    <source>
        <dbReference type="ARBA" id="ARBA00022857"/>
    </source>
</evidence>
<dbReference type="SUPFAM" id="SSF51735">
    <property type="entry name" value="NAD(P)-binding Rossmann-fold domains"/>
    <property type="match status" value="2"/>
</dbReference>
<proteinExistence type="inferred from homology"/>
<dbReference type="PRINTS" id="PR00081">
    <property type="entry name" value="GDHRDH"/>
</dbReference>
<dbReference type="Pfam" id="PF00106">
    <property type="entry name" value="adh_short"/>
    <property type="match status" value="2"/>
</dbReference>
<dbReference type="InterPro" id="IPR002539">
    <property type="entry name" value="MaoC-like_dom"/>
</dbReference>
<dbReference type="FunFam" id="3.40.50.720:FF:000084">
    <property type="entry name" value="Short-chain dehydrogenase reductase"/>
    <property type="match status" value="2"/>
</dbReference>
<dbReference type="SUPFAM" id="SSF54637">
    <property type="entry name" value="Thioesterase/thiol ester dehydrase-isomerase"/>
    <property type="match status" value="2"/>
</dbReference>
<dbReference type="PANTHER" id="PTHR45024:SF2">
    <property type="entry name" value="SCP2 DOMAIN-CONTAINING PROTEIN"/>
    <property type="match status" value="1"/>
</dbReference>
<gene>
    <name evidence="11" type="ORF">EDD18DRAFT_1329540</name>
</gene>
<dbReference type="Pfam" id="PF01575">
    <property type="entry name" value="MaoC_dehydratas"/>
    <property type="match status" value="1"/>
</dbReference>
<dbReference type="PROSITE" id="PS00061">
    <property type="entry name" value="ADH_SHORT"/>
    <property type="match status" value="2"/>
</dbReference>
<keyword evidence="9" id="KW-0456">Lyase</keyword>
<dbReference type="InterPro" id="IPR057326">
    <property type="entry name" value="KR_dom"/>
</dbReference>
<dbReference type="GO" id="GO:0005777">
    <property type="term" value="C:peroxisome"/>
    <property type="evidence" value="ECO:0007669"/>
    <property type="project" value="UniProtKB-SubCell"/>
</dbReference>
<comment type="caution">
    <text evidence="11">The sequence shown here is derived from an EMBL/GenBank/DDBJ whole genome shotgun (WGS) entry which is preliminary data.</text>
</comment>
<organism evidence="11 12">
    <name type="scientific">Armillaria luteobubalina</name>
    <dbReference type="NCBI Taxonomy" id="153913"/>
    <lineage>
        <taxon>Eukaryota</taxon>
        <taxon>Fungi</taxon>
        <taxon>Dikarya</taxon>
        <taxon>Basidiomycota</taxon>
        <taxon>Agaricomycotina</taxon>
        <taxon>Agaricomycetes</taxon>
        <taxon>Agaricomycetidae</taxon>
        <taxon>Agaricales</taxon>
        <taxon>Marasmiineae</taxon>
        <taxon>Physalacriaceae</taxon>
        <taxon>Armillaria</taxon>
    </lineage>
</organism>
<dbReference type="InterPro" id="IPR054357">
    <property type="entry name" value="MFE-2_N"/>
</dbReference>
<evidence type="ECO:0000313" key="12">
    <source>
        <dbReference type="Proteomes" id="UP001175228"/>
    </source>
</evidence>
<name>A0AA39URQ3_9AGAR</name>
<keyword evidence="8" id="KW-0576">Peroxisome</keyword>
<comment type="subcellular location">
    <subcellularLocation>
        <location evidence="1">Peroxisome</location>
    </subcellularLocation>
</comment>
<dbReference type="EMBL" id="JAUEPU010000008">
    <property type="protein sequence ID" value="KAK0500517.1"/>
    <property type="molecule type" value="Genomic_DNA"/>
</dbReference>
<keyword evidence="4" id="KW-0276">Fatty acid metabolism</keyword>
<keyword evidence="7" id="KW-0443">Lipid metabolism</keyword>
<keyword evidence="6" id="KW-0560">Oxidoreductase</keyword>
<evidence type="ECO:0000259" key="10">
    <source>
        <dbReference type="SMART" id="SM00822"/>
    </source>
</evidence>
<evidence type="ECO:0000256" key="3">
    <source>
        <dbReference type="ARBA" id="ARBA00006484"/>
    </source>
</evidence>
<dbReference type="Proteomes" id="UP001175228">
    <property type="component" value="Unassembled WGS sequence"/>
</dbReference>
<dbReference type="InterPro" id="IPR020904">
    <property type="entry name" value="Sc_DH/Rdtase_CS"/>
</dbReference>
<dbReference type="GO" id="GO:0006631">
    <property type="term" value="P:fatty acid metabolic process"/>
    <property type="evidence" value="ECO:0007669"/>
    <property type="project" value="UniProtKB-KW"/>
</dbReference>
<accession>A0AA39URQ3</accession>